<keyword evidence="3" id="KW-1185">Reference proteome</keyword>
<proteinExistence type="predicted"/>
<accession>B1I2Y1</accession>
<dbReference type="STRING" id="477974.Daud_0812"/>
<dbReference type="HOGENOM" id="CLU_1370241_0_0_9"/>
<dbReference type="Pfam" id="PF14239">
    <property type="entry name" value="RRXRR"/>
    <property type="match status" value="1"/>
</dbReference>
<sequence>MILVQNRDGRPLSPCHPARARKLLKAGKAKVISTYPFTIKLTYQVKEPVFTPTRVILDDGKTCGLGVMQENKTHNLALCKVEMATRGEQISDNLKDRKVSRAQSRGRWNKKRGVMGEARINYRKQKQEYPPSIRADAEAKVNAVRVDFVKKREGYKTNFSFYKPETLKIIQKSSSQTWVIQYGRLSSPDLNRGNSRRRS</sequence>
<dbReference type="OrthoDB" id="9779761at2"/>
<dbReference type="eggNOG" id="COG1403">
    <property type="taxonomic scope" value="Bacteria"/>
</dbReference>
<reference evidence="2 3" key="2">
    <citation type="journal article" date="2008" name="Science">
        <title>Environmental genomics reveals a single-species ecosystem deep within Earth.</title>
        <authorList>
            <person name="Chivian D."/>
            <person name="Brodie E.L."/>
            <person name="Alm E.J."/>
            <person name="Culley D.E."/>
            <person name="Dehal P.S."/>
            <person name="Desantis T.Z."/>
            <person name="Gihring T.M."/>
            <person name="Lapidus A."/>
            <person name="Lin L.H."/>
            <person name="Lowry S.R."/>
            <person name="Moser D.P."/>
            <person name="Richardson P.M."/>
            <person name="Southam G."/>
            <person name="Wanger G."/>
            <person name="Pratt L.M."/>
            <person name="Andersen G.L."/>
            <person name="Hazen T.C."/>
            <person name="Brockman F.J."/>
            <person name="Arkin A.P."/>
            <person name="Onstott T.C."/>
        </authorList>
    </citation>
    <scope>NUCLEOTIDE SEQUENCE [LARGE SCALE GENOMIC DNA]</scope>
    <source>
        <strain evidence="2 3">MP104C</strain>
    </source>
</reference>
<gene>
    <name evidence="2" type="ordered locus">Daud_0812</name>
</gene>
<dbReference type="Proteomes" id="UP000008544">
    <property type="component" value="Chromosome"/>
</dbReference>
<feature type="domain" description="RRXRR" evidence="1">
    <location>
        <begin position="2"/>
        <end position="144"/>
    </location>
</feature>
<dbReference type="AlphaFoldDB" id="B1I2Y1"/>
<name>B1I2Y1_DESAP</name>
<evidence type="ECO:0000313" key="3">
    <source>
        <dbReference type="Proteomes" id="UP000008544"/>
    </source>
</evidence>
<evidence type="ECO:0000313" key="2">
    <source>
        <dbReference type="EMBL" id="ACA59327.1"/>
    </source>
</evidence>
<dbReference type="InterPro" id="IPR025938">
    <property type="entry name" value="RRXRR_dom"/>
</dbReference>
<reference evidence="3" key="1">
    <citation type="submission" date="2007-10" db="EMBL/GenBank/DDBJ databases">
        <title>Complete sequence of chromosome of Desulforudis audaxviator MP104C.</title>
        <authorList>
            <person name="Copeland A."/>
            <person name="Lucas S."/>
            <person name="Lapidus A."/>
            <person name="Barry K."/>
            <person name="Glavina del Rio T."/>
            <person name="Dalin E."/>
            <person name="Tice H."/>
            <person name="Bruce D."/>
            <person name="Pitluck S."/>
            <person name="Lowry S.R."/>
            <person name="Larimer F."/>
            <person name="Land M.L."/>
            <person name="Hauser L."/>
            <person name="Kyrpides N."/>
            <person name="Ivanova N.N."/>
            <person name="Richardson P."/>
        </authorList>
    </citation>
    <scope>NUCLEOTIDE SEQUENCE [LARGE SCALE GENOMIC DNA]</scope>
    <source>
        <strain evidence="3">MP104C</strain>
    </source>
</reference>
<evidence type="ECO:0000259" key="1">
    <source>
        <dbReference type="Pfam" id="PF14239"/>
    </source>
</evidence>
<organism evidence="2 3">
    <name type="scientific">Desulforudis audaxviator (strain MP104C)</name>
    <dbReference type="NCBI Taxonomy" id="477974"/>
    <lineage>
        <taxon>Bacteria</taxon>
        <taxon>Bacillati</taxon>
        <taxon>Bacillota</taxon>
        <taxon>Clostridia</taxon>
        <taxon>Thermoanaerobacterales</taxon>
        <taxon>Candidatus Desulforudaceae</taxon>
        <taxon>Candidatus Desulforudis</taxon>
    </lineage>
</organism>
<dbReference type="EMBL" id="CP000860">
    <property type="protein sequence ID" value="ACA59327.1"/>
    <property type="molecule type" value="Genomic_DNA"/>
</dbReference>
<protein>
    <recommendedName>
        <fullName evidence="1">RRXRR domain-containing protein</fullName>
    </recommendedName>
</protein>
<dbReference type="KEGG" id="dau:Daud_0812"/>